<name>A0AAX3YQD0_RHOOP</name>
<evidence type="ECO:0000313" key="5">
    <source>
        <dbReference type="EMBL" id="MCZ4586333.1"/>
    </source>
</evidence>
<dbReference type="GO" id="GO:0006098">
    <property type="term" value="P:pentose-phosphate shunt"/>
    <property type="evidence" value="ECO:0007669"/>
    <property type="project" value="InterPro"/>
</dbReference>
<dbReference type="NCBIfam" id="TIGR00872">
    <property type="entry name" value="gnd_rel"/>
    <property type="match status" value="1"/>
</dbReference>
<comment type="similarity">
    <text evidence="1">Belongs to the 6-phosphogluconate dehydrogenase family.</text>
</comment>
<dbReference type="InterPro" id="IPR006183">
    <property type="entry name" value="Pgluconate_DH"/>
</dbReference>
<dbReference type="InterPro" id="IPR013328">
    <property type="entry name" value="6PGD_dom2"/>
</dbReference>
<protein>
    <submittedName>
        <fullName evidence="6">Decarboxylating 6-phosphogluconate dehydrogenase</fullName>
    </submittedName>
</protein>
<organism evidence="6 8">
    <name type="scientific">Rhodococcus opacus</name>
    <name type="common">Nocardia opaca</name>
    <dbReference type="NCBI Taxonomy" id="37919"/>
    <lineage>
        <taxon>Bacteria</taxon>
        <taxon>Bacillati</taxon>
        <taxon>Actinomycetota</taxon>
        <taxon>Actinomycetes</taxon>
        <taxon>Mycobacteriales</taxon>
        <taxon>Nocardiaceae</taxon>
        <taxon>Rhodococcus</taxon>
    </lineage>
</organism>
<keyword evidence="3" id="KW-0311">Gluconate utilization</keyword>
<keyword evidence="7" id="KW-1185">Reference proteome</keyword>
<dbReference type="PANTHER" id="PTHR11811">
    <property type="entry name" value="6-PHOSPHOGLUCONATE DEHYDROGENASE"/>
    <property type="match status" value="1"/>
</dbReference>
<dbReference type="PRINTS" id="PR00076">
    <property type="entry name" value="6PGDHDRGNASE"/>
</dbReference>
<dbReference type="Gene3D" id="1.10.1040.10">
    <property type="entry name" value="N-(1-d-carboxylethyl)-l-norvaline Dehydrogenase, domain 2"/>
    <property type="match status" value="1"/>
</dbReference>
<dbReference type="Proteomes" id="UP001066327">
    <property type="component" value="Unassembled WGS sequence"/>
</dbReference>
<accession>A0AAX3YQD0</accession>
<feature type="domain" description="6-phosphogluconate dehydrogenase C-terminal" evidence="4">
    <location>
        <begin position="198"/>
        <end position="325"/>
    </location>
</feature>
<reference evidence="5" key="1">
    <citation type="submission" date="2022-12" db="EMBL/GenBank/DDBJ databases">
        <authorList>
            <person name="Krivoruchko A.V."/>
            <person name="Elkin A."/>
        </authorList>
    </citation>
    <scope>NUCLEOTIDE SEQUENCE</scope>
    <source>
        <strain evidence="5">IEGM 249</strain>
    </source>
</reference>
<proteinExistence type="inferred from homology"/>
<dbReference type="InterPro" id="IPR036291">
    <property type="entry name" value="NAD(P)-bd_dom_sf"/>
</dbReference>
<dbReference type="RefSeq" id="WP_120660807.1">
    <property type="nucleotide sequence ID" value="NZ_CP082160.1"/>
</dbReference>
<evidence type="ECO:0000256" key="3">
    <source>
        <dbReference type="ARBA" id="ARBA00023064"/>
    </source>
</evidence>
<dbReference type="Pfam" id="PF03446">
    <property type="entry name" value="NAD_binding_2"/>
    <property type="match status" value="1"/>
</dbReference>
<gene>
    <name evidence="6" type="primary">gnd</name>
    <name evidence="5" type="ORF">O4328_22045</name>
    <name evidence="6" type="ORF">Q5707_22985</name>
</gene>
<dbReference type="InterPro" id="IPR006114">
    <property type="entry name" value="6PGDH_C"/>
</dbReference>
<dbReference type="GO" id="GO:0050661">
    <property type="term" value="F:NADP binding"/>
    <property type="evidence" value="ECO:0007669"/>
    <property type="project" value="InterPro"/>
</dbReference>
<dbReference type="Proteomes" id="UP001231166">
    <property type="component" value="Chromosome"/>
</dbReference>
<dbReference type="InterPro" id="IPR008927">
    <property type="entry name" value="6-PGluconate_DH-like_C_sf"/>
</dbReference>
<evidence type="ECO:0000259" key="4">
    <source>
        <dbReference type="SMART" id="SM01350"/>
    </source>
</evidence>
<evidence type="ECO:0000256" key="1">
    <source>
        <dbReference type="ARBA" id="ARBA00008419"/>
    </source>
</evidence>
<dbReference type="GO" id="GO:0019521">
    <property type="term" value="P:D-gluconate metabolic process"/>
    <property type="evidence" value="ECO:0007669"/>
    <property type="project" value="UniProtKB-KW"/>
</dbReference>
<dbReference type="Pfam" id="PF00393">
    <property type="entry name" value="6PGD"/>
    <property type="match status" value="2"/>
</dbReference>
<evidence type="ECO:0000313" key="8">
    <source>
        <dbReference type="Proteomes" id="UP001231166"/>
    </source>
</evidence>
<sequence length="353" mass="37246">MDQRSSPRFRRRAEMQLGIVGAGRMGANIARRLLRAGHEVVIYDSDSAAVTELETEGAVAAASLQDVVSGLDQPRAVWVMVPAAVTGAVVEEVAAMMDVDDVVIDGGNSHFRESALRADTLAERGIHYLDVGTSGGVHGLDRGYCLMVGGDETAVKRVTPIFEALAPGVDAAARTLTAEGAPTAAEQGYLHCGPAGAGHFVKMVHNGIEYGQMAALAEGLAILRGANVGAARRDDDAETAPLAAAGAYRYDLDVAEITEVWRRGSVIGSWLLDLTASALRTDPELSRYSGHVSDSGEGRWVVQAAVDEGVPAHVLTAALYERFSSRGEGEYGNKALSAMRHAFGGHHEKVTTR</sequence>
<keyword evidence="2" id="KW-0560">Oxidoreductase</keyword>
<dbReference type="InterPro" id="IPR006115">
    <property type="entry name" value="6PGDH_NADP-bd"/>
</dbReference>
<evidence type="ECO:0000256" key="2">
    <source>
        <dbReference type="ARBA" id="ARBA00023002"/>
    </source>
</evidence>
<dbReference type="SUPFAM" id="SSF48179">
    <property type="entry name" value="6-phosphogluconate dehydrogenase C-terminal domain-like"/>
    <property type="match status" value="1"/>
</dbReference>
<dbReference type="InterPro" id="IPR004849">
    <property type="entry name" value="6DGDH_YqeC"/>
</dbReference>
<dbReference type="Gene3D" id="3.40.50.720">
    <property type="entry name" value="NAD(P)-binding Rossmann-like Domain"/>
    <property type="match status" value="1"/>
</dbReference>
<dbReference type="SMART" id="SM01350">
    <property type="entry name" value="6PGD"/>
    <property type="match status" value="1"/>
</dbReference>
<dbReference type="EMBL" id="CP130953">
    <property type="protein sequence ID" value="WLF51055.1"/>
    <property type="molecule type" value="Genomic_DNA"/>
</dbReference>
<dbReference type="EMBL" id="JAPWIS010000011">
    <property type="protein sequence ID" value="MCZ4586333.1"/>
    <property type="molecule type" value="Genomic_DNA"/>
</dbReference>
<dbReference type="NCBIfam" id="NF007161">
    <property type="entry name" value="PRK09599.1"/>
    <property type="match status" value="1"/>
</dbReference>
<dbReference type="GO" id="GO:0004616">
    <property type="term" value="F:phosphogluconate dehydrogenase (decarboxylating) activity"/>
    <property type="evidence" value="ECO:0007669"/>
    <property type="project" value="InterPro"/>
</dbReference>
<dbReference type="AlphaFoldDB" id="A0AAX3YQD0"/>
<evidence type="ECO:0000313" key="6">
    <source>
        <dbReference type="EMBL" id="WLF51055.1"/>
    </source>
</evidence>
<reference evidence="6" key="2">
    <citation type="submission" date="2023-07" db="EMBL/GenBank/DDBJ databases">
        <title>Genomic analysis of Rhodococcus opacus VOC-14 with glycol ethers degradation activity.</title>
        <authorList>
            <person name="Narkevich D.A."/>
            <person name="Hlushen A.M."/>
            <person name="Akhremchuk A.E."/>
            <person name="Sikolenko M.A."/>
            <person name="Valentovich L.N."/>
        </authorList>
    </citation>
    <scope>NUCLEOTIDE SEQUENCE</scope>
    <source>
        <strain evidence="6">VOC-14</strain>
    </source>
</reference>
<dbReference type="SUPFAM" id="SSF51735">
    <property type="entry name" value="NAD(P)-binding Rossmann-fold domains"/>
    <property type="match status" value="1"/>
</dbReference>
<evidence type="ECO:0000313" key="7">
    <source>
        <dbReference type="Proteomes" id="UP001066327"/>
    </source>
</evidence>